<evidence type="ECO:0000313" key="2">
    <source>
        <dbReference type="EMBL" id="CAI9950504.1"/>
    </source>
</evidence>
<reference evidence="3" key="1">
    <citation type="submission" date="2023-06" db="EMBL/GenBank/DDBJ databases">
        <authorList>
            <person name="Kurt Z."/>
        </authorList>
    </citation>
    <scope>NUCLEOTIDE SEQUENCE</scope>
</reference>
<keyword evidence="7" id="KW-1185">Reference proteome</keyword>
<dbReference type="EMBL" id="CATOUU010000934">
    <property type="protein sequence ID" value="CAI9960763.1"/>
    <property type="molecule type" value="Genomic_DNA"/>
</dbReference>
<evidence type="ECO:0000313" key="3">
    <source>
        <dbReference type="EMBL" id="CAI9960763.1"/>
    </source>
</evidence>
<reference evidence="4 7" key="2">
    <citation type="submission" date="2024-07" db="EMBL/GenBank/DDBJ databases">
        <authorList>
            <person name="Akdeniz Z."/>
        </authorList>
    </citation>
    <scope>NUCLEOTIDE SEQUENCE [LARGE SCALE GENOMIC DNA]</scope>
</reference>
<proteinExistence type="predicted"/>
<gene>
    <name evidence="1" type="ORF">HINF_LOCUS14221</name>
    <name evidence="4" type="ORF">HINF_LOCUS18162</name>
    <name evidence="5" type="ORF">HINF_LOCUS34813</name>
    <name evidence="6" type="ORF">HINF_LOCUS37553</name>
    <name evidence="2" type="ORF">HINF_LOCUS38149</name>
    <name evidence="3" type="ORF">HINF_LOCUS48408</name>
</gene>
<dbReference type="AlphaFoldDB" id="A0AA86VA52"/>
<dbReference type="EMBL" id="CAXDID020000124">
    <property type="protein sequence ID" value="CAL6033110.1"/>
    <property type="molecule type" value="Genomic_DNA"/>
</dbReference>
<sequence>MSEVWQEHFELHFIQLIQQRSVKPILDVNVAFNEFQQADDRIKQSFWVDMGEMMRVKPKKLHDYFHNTWSKKFYDDLEPYKNFVQETISKVHDEDRKLLMRNVLRTLQNTYPTKKFHYQTLYQFVNYKLRQPSGPRGLRSLTASASSPAFFRKDSMVENRSGLSQMSQYSASVQDSCDEEDMRTMDDIFGQ</sequence>
<evidence type="ECO:0000313" key="7">
    <source>
        <dbReference type="Proteomes" id="UP001642409"/>
    </source>
</evidence>
<dbReference type="Proteomes" id="UP001642409">
    <property type="component" value="Unassembled WGS sequence"/>
</dbReference>
<name>A0AA86VA52_9EUKA</name>
<comment type="caution">
    <text evidence="3">The sequence shown here is derived from an EMBL/GenBank/DDBJ whole genome shotgun (WGS) entry which is preliminary data.</text>
</comment>
<dbReference type="EMBL" id="CATOUU010000812">
    <property type="protein sequence ID" value="CAI9950504.1"/>
    <property type="molecule type" value="Genomic_DNA"/>
</dbReference>
<evidence type="ECO:0000313" key="5">
    <source>
        <dbReference type="EMBL" id="CAL6033110.1"/>
    </source>
</evidence>
<accession>A0AA86VA52</accession>
<organism evidence="3">
    <name type="scientific">Hexamita inflata</name>
    <dbReference type="NCBI Taxonomy" id="28002"/>
    <lineage>
        <taxon>Eukaryota</taxon>
        <taxon>Metamonada</taxon>
        <taxon>Diplomonadida</taxon>
        <taxon>Hexamitidae</taxon>
        <taxon>Hexamitinae</taxon>
        <taxon>Hexamita</taxon>
    </lineage>
</organism>
<dbReference type="EMBL" id="CATOUU010000369">
    <property type="protein sequence ID" value="CAI9926576.1"/>
    <property type="molecule type" value="Genomic_DNA"/>
</dbReference>
<protein>
    <submittedName>
        <fullName evidence="3">Uncharacterized protein</fullName>
    </submittedName>
</protein>
<evidence type="ECO:0000313" key="4">
    <source>
        <dbReference type="EMBL" id="CAL6002937.1"/>
    </source>
</evidence>
<dbReference type="EMBL" id="CAXDID020000046">
    <property type="protein sequence ID" value="CAL6002937.1"/>
    <property type="molecule type" value="Genomic_DNA"/>
</dbReference>
<evidence type="ECO:0000313" key="1">
    <source>
        <dbReference type="EMBL" id="CAI9926576.1"/>
    </source>
</evidence>
<evidence type="ECO:0000313" key="6">
    <source>
        <dbReference type="EMBL" id="CAL6038816.1"/>
    </source>
</evidence>
<dbReference type="EMBL" id="CAXDID020000140">
    <property type="protein sequence ID" value="CAL6038816.1"/>
    <property type="molecule type" value="Genomic_DNA"/>
</dbReference>